<feature type="compositionally biased region" description="Polar residues" evidence="1">
    <location>
        <begin position="33"/>
        <end position="48"/>
    </location>
</feature>
<comment type="caution">
    <text evidence="2">The sequence shown here is derived from an EMBL/GenBank/DDBJ whole genome shotgun (WGS) entry which is preliminary data.</text>
</comment>
<protein>
    <submittedName>
        <fullName evidence="2">Uncharacterized protein</fullName>
    </submittedName>
</protein>
<name>A0A168E3G3_CORFA</name>
<reference evidence="2 3" key="1">
    <citation type="journal article" date="2016" name="Genome Biol. Evol.">
        <title>Divergent and convergent evolution of fungal pathogenicity.</title>
        <authorList>
            <person name="Shang Y."/>
            <person name="Xiao G."/>
            <person name="Zheng P."/>
            <person name="Cen K."/>
            <person name="Zhan S."/>
            <person name="Wang C."/>
        </authorList>
    </citation>
    <scope>NUCLEOTIDE SEQUENCE [LARGE SCALE GENOMIC DNA]</scope>
    <source>
        <strain evidence="2 3">ARSEF 2679</strain>
    </source>
</reference>
<keyword evidence="3" id="KW-1185">Reference proteome</keyword>
<dbReference type="EMBL" id="AZHB01000001">
    <property type="protein sequence ID" value="OAA73331.1"/>
    <property type="molecule type" value="Genomic_DNA"/>
</dbReference>
<accession>A0A168E3G3</accession>
<dbReference type="AlphaFoldDB" id="A0A168E3G3"/>
<dbReference type="GeneID" id="30016524"/>
<feature type="compositionally biased region" description="Basic and acidic residues" evidence="1">
    <location>
        <begin position="1"/>
        <end position="13"/>
    </location>
</feature>
<evidence type="ECO:0000313" key="2">
    <source>
        <dbReference type="EMBL" id="OAA73331.1"/>
    </source>
</evidence>
<feature type="region of interest" description="Disordered" evidence="1">
    <location>
        <begin position="1"/>
        <end position="97"/>
    </location>
</feature>
<gene>
    <name evidence="2" type="ORF">ISF_00232</name>
</gene>
<evidence type="ECO:0000313" key="3">
    <source>
        <dbReference type="Proteomes" id="UP000076744"/>
    </source>
</evidence>
<feature type="compositionally biased region" description="Basic and acidic residues" evidence="1">
    <location>
        <begin position="88"/>
        <end position="97"/>
    </location>
</feature>
<proteinExistence type="predicted"/>
<dbReference type="Proteomes" id="UP000076744">
    <property type="component" value="Unassembled WGS sequence"/>
</dbReference>
<organism evidence="2 3">
    <name type="scientific">Cordyceps fumosorosea (strain ARSEF 2679)</name>
    <name type="common">Isaria fumosorosea</name>
    <dbReference type="NCBI Taxonomy" id="1081104"/>
    <lineage>
        <taxon>Eukaryota</taxon>
        <taxon>Fungi</taxon>
        <taxon>Dikarya</taxon>
        <taxon>Ascomycota</taxon>
        <taxon>Pezizomycotina</taxon>
        <taxon>Sordariomycetes</taxon>
        <taxon>Hypocreomycetidae</taxon>
        <taxon>Hypocreales</taxon>
        <taxon>Cordycipitaceae</taxon>
        <taxon>Cordyceps</taxon>
    </lineage>
</organism>
<dbReference type="OrthoDB" id="5388207at2759"/>
<sequence length="97" mass="10332">MESFKENKGERVDQASMNSSAPGSESLKKDNTGPITTATNRVDQSGFTHPQHDMSAPGSKRQEPDSAAGVTTATNITDDKGFTTPGEDMSKGRKDTK</sequence>
<evidence type="ECO:0000256" key="1">
    <source>
        <dbReference type="SAM" id="MobiDB-lite"/>
    </source>
</evidence>
<dbReference type="RefSeq" id="XP_018708289.1">
    <property type="nucleotide sequence ID" value="XM_018843839.1"/>
</dbReference>